<sequence length="721" mass="80734">MAPHNPHSTPSPHDASQLSEVSLSRYKPSKRRFRIEQEEASSTPASTAQIEAPPPKRWPPNRYQTDLSDQEAQEYIANGAPKYRGELREIPNGPRGRFHFFAFAGDDWDENTDTAQFQSDSFGDMSSAPEGKQTDALERPAMGHAFGIYPGTVTLAYYVAGFGSELKGSEIAARGKVRKLTMLYVLDRLRQLQVNGIEEDILDLHNHLYENLLHDNHKYDWPGGVEPSLDSQIGDLVAALCRPSWVDFSHPENQTVAKFLNNPDPAISNSFFHQLLLSIELYLRTSEKGSKSKFLTDIPEKIRWDLMLAQRWLENVEIEPPRKVKGRGEQKSSVGFRFPNKKNQIEALRNFAWTLKWPNMPEVEDVLEYSEKDDPEEYLEDRSTNCMSWFTGLLLPGKSMPFILMNSLIDCDGEPPAEFHNLSQTASNIGFQYRGCTYWSWECIVGKVLGAAAGVTQIAGWIGPCSASADLDRSEVALINQALPKCNRLTPSDIRNMAANSDPIGERQDSYPVADYVQLVATSNDPVDSIRIERLNFAPAASNPKGVHRQTLEGPGTKPMIVFDASVTFAITVEKRARSWKVSLRHDTPFIAAYPCNNGPHVLFADYNYQRVRVDELVDIQNWGTSGEKDSDLEDSEEVEDGGDVKEVLVIEAFGVPDNEVFARAWCSFWGLPSVTADLSKTCMACTVREAYASLVSVVILVDRGAVDVEIEEVDRLMENL</sequence>
<evidence type="ECO:0000256" key="1">
    <source>
        <dbReference type="SAM" id="MobiDB-lite"/>
    </source>
</evidence>
<reference evidence="2 3" key="1">
    <citation type="submission" date="2019-09" db="EMBL/GenBank/DDBJ databases">
        <title>Draft genome of the ectomycorrhizal ascomycete Sphaerosporella brunnea.</title>
        <authorList>
            <consortium name="DOE Joint Genome Institute"/>
            <person name="Benucci G.M."/>
            <person name="Marozzi G."/>
            <person name="Antonielli L."/>
            <person name="Sanchez S."/>
            <person name="Marco P."/>
            <person name="Wang X."/>
            <person name="Falini L.B."/>
            <person name="Barry K."/>
            <person name="Haridas S."/>
            <person name="Lipzen A."/>
            <person name="Labutti K."/>
            <person name="Grigoriev I.V."/>
            <person name="Murat C."/>
            <person name="Martin F."/>
            <person name="Albertini E."/>
            <person name="Donnini D."/>
            <person name="Bonito G."/>
        </authorList>
    </citation>
    <scope>NUCLEOTIDE SEQUENCE [LARGE SCALE GENOMIC DNA]</scope>
    <source>
        <strain evidence="2 3">Sb_GMNB300</strain>
    </source>
</reference>
<organism evidence="2 3">
    <name type="scientific">Sphaerosporella brunnea</name>
    <dbReference type="NCBI Taxonomy" id="1250544"/>
    <lineage>
        <taxon>Eukaryota</taxon>
        <taxon>Fungi</taxon>
        <taxon>Dikarya</taxon>
        <taxon>Ascomycota</taxon>
        <taxon>Pezizomycotina</taxon>
        <taxon>Pezizomycetes</taxon>
        <taxon>Pezizales</taxon>
        <taxon>Pyronemataceae</taxon>
        <taxon>Sphaerosporella</taxon>
    </lineage>
</organism>
<comment type="caution">
    <text evidence="2">The sequence shown here is derived from an EMBL/GenBank/DDBJ whole genome shotgun (WGS) entry which is preliminary data.</text>
</comment>
<dbReference type="AlphaFoldDB" id="A0A5J5F5S2"/>
<feature type="region of interest" description="Disordered" evidence="1">
    <location>
        <begin position="112"/>
        <end position="132"/>
    </location>
</feature>
<dbReference type="Proteomes" id="UP000326924">
    <property type="component" value="Unassembled WGS sequence"/>
</dbReference>
<evidence type="ECO:0000313" key="3">
    <source>
        <dbReference type="Proteomes" id="UP000326924"/>
    </source>
</evidence>
<evidence type="ECO:0000313" key="2">
    <source>
        <dbReference type="EMBL" id="KAA8911775.1"/>
    </source>
</evidence>
<name>A0A5J5F5S2_9PEZI</name>
<feature type="compositionally biased region" description="Polar residues" evidence="1">
    <location>
        <begin position="1"/>
        <end position="22"/>
    </location>
</feature>
<feature type="compositionally biased region" description="Polar residues" evidence="1">
    <location>
        <begin position="40"/>
        <end position="49"/>
    </location>
</feature>
<protein>
    <submittedName>
        <fullName evidence="2">Uncharacterized protein</fullName>
    </submittedName>
</protein>
<dbReference type="EMBL" id="VXIS01000032">
    <property type="protein sequence ID" value="KAA8911775.1"/>
    <property type="molecule type" value="Genomic_DNA"/>
</dbReference>
<keyword evidence="3" id="KW-1185">Reference proteome</keyword>
<dbReference type="PANTHER" id="PTHR42345:SF1">
    <property type="entry name" value="VTC DOMAIN-CONTAINING PROTEIN"/>
    <property type="match status" value="1"/>
</dbReference>
<accession>A0A5J5F5S2</accession>
<dbReference type="PANTHER" id="PTHR42345">
    <property type="entry name" value="TPR_REGION DOMAIN-CONTAINING PROTEIN"/>
    <property type="match status" value="1"/>
</dbReference>
<proteinExistence type="predicted"/>
<dbReference type="InParanoid" id="A0A5J5F5S2"/>
<gene>
    <name evidence="2" type="ORF">FN846DRAFT_897620</name>
</gene>
<feature type="region of interest" description="Disordered" evidence="1">
    <location>
        <begin position="1"/>
        <end position="63"/>
    </location>
</feature>
<dbReference type="OrthoDB" id="6493944at2759"/>